<dbReference type="PANTHER" id="PTHR20275:SF0">
    <property type="entry name" value="NAD KINASE"/>
    <property type="match status" value="1"/>
</dbReference>
<comment type="subcellular location">
    <subcellularLocation>
        <location evidence="6">Cytoplasm</location>
    </subcellularLocation>
</comment>
<dbReference type="AlphaFoldDB" id="A0A6I4MMX7"/>
<keyword evidence="2 6" id="KW-0418">Kinase</keyword>
<comment type="function">
    <text evidence="6">Involved in the regulation of the intracellular balance of NAD and NADP, and is a key enzyme in the biosynthesis of NADP. Catalyzes specifically the phosphorylation on 2'-hydroxyl of the adenosine moiety of NAD to yield NADP.</text>
</comment>
<dbReference type="GO" id="GO:0005737">
    <property type="term" value="C:cytoplasm"/>
    <property type="evidence" value="ECO:0007669"/>
    <property type="project" value="UniProtKB-SubCell"/>
</dbReference>
<sequence>MGAEPQVSTVGLVLHPTAAVGSSIDAIVAAARRRPARVLARPADRHRVPSGVEVVPDARFAAEVDALVALGGDGTILGAMRLVIDRPVPVLGVNHGNLGFLAEVHPAQLPGALARLADRDFTIERHAALCVDAGPVGLTTRSGFNDVVLGRPSRTGAVSLDLTVNDLRYGYYRADALVVSTPTGSTAYNYAAGGPIVSPSSNAVAITPVAPMSGISRPVVLGAADQIRLRVAEDSAPVTLDMDGTPAAELGHGDHLTATLRPEAGQVVRLSARDHASRSRVKLSLLDLPLRPDQLLELIPPELRRDAEAAAGQLQAPGSTGLG</sequence>
<dbReference type="EC" id="2.7.1.23" evidence="6"/>
<feature type="binding site" evidence="6">
    <location>
        <position position="173"/>
    </location>
    <ligand>
        <name>NAD(+)</name>
        <dbReference type="ChEBI" id="CHEBI:57540"/>
    </ligand>
</feature>
<comment type="caution">
    <text evidence="7">The sequence shown here is derived from an EMBL/GenBank/DDBJ whole genome shotgun (WGS) entry which is preliminary data.</text>
</comment>
<dbReference type="Pfam" id="PF01513">
    <property type="entry name" value="NAD_kinase"/>
    <property type="match status" value="1"/>
</dbReference>
<accession>A0A6I4MMX7</accession>
<evidence type="ECO:0000256" key="3">
    <source>
        <dbReference type="ARBA" id="ARBA00022857"/>
    </source>
</evidence>
<organism evidence="7 8">
    <name type="scientific">Actinomadura physcomitrii</name>
    <dbReference type="NCBI Taxonomy" id="2650748"/>
    <lineage>
        <taxon>Bacteria</taxon>
        <taxon>Bacillati</taxon>
        <taxon>Actinomycetota</taxon>
        <taxon>Actinomycetes</taxon>
        <taxon>Streptosporangiales</taxon>
        <taxon>Thermomonosporaceae</taxon>
        <taxon>Actinomadura</taxon>
    </lineage>
</organism>
<dbReference type="SUPFAM" id="SSF111331">
    <property type="entry name" value="NAD kinase/diacylglycerol kinase-like"/>
    <property type="match status" value="1"/>
</dbReference>
<evidence type="ECO:0000313" key="7">
    <source>
        <dbReference type="EMBL" id="MWA04109.1"/>
    </source>
</evidence>
<dbReference type="PANTHER" id="PTHR20275">
    <property type="entry name" value="NAD KINASE"/>
    <property type="match status" value="1"/>
</dbReference>
<dbReference type="HAMAP" id="MF_00361">
    <property type="entry name" value="NAD_kinase"/>
    <property type="match status" value="1"/>
</dbReference>
<comment type="caution">
    <text evidence="6">Lacks conserved residue(s) required for the propagation of feature annotation.</text>
</comment>
<dbReference type="EMBL" id="WBMS02000024">
    <property type="protein sequence ID" value="MWA04109.1"/>
    <property type="molecule type" value="Genomic_DNA"/>
</dbReference>
<comment type="similarity">
    <text evidence="6">Belongs to the NAD kinase family.</text>
</comment>
<evidence type="ECO:0000256" key="5">
    <source>
        <dbReference type="ARBA" id="ARBA00047925"/>
    </source>
</evidence>
<dbReference type="GO" id="GO:0051287">
    <property type="term" value="F:NAD binding"/>
    <property type="evidence" value="ECO:0007669"/>
    <property type="project" value="UniProtKB-ARBA"/>
</dbReference>
<dbReference type="RefSeq" id="WP_151596632.1">
    <property type="nucleotide sequence ID" value="NZ_WBMS02000024.1"/>
</dbReference>
<dbReference type="Pfam" id="PF20143">
    <property type="entry name" value="NAD_kinase_C"/>
    <property type="match status" value="1"/>
</dbReference>
<feature type="binding site" evidence="6">
    <location>
        <position position="175"/>
    </location>
    <ligand>
        <name>NAD(+)</name>
        <dbReference type="ChEBI" id="CHEBI:57540"/>
    </ligand>
</feature>
<dbReference type="GO" id="GO:0005524">
    <property type="term" value="F:ATP binding"/>
    <property type="evidence" value="ECO:0007669"/>
    <property type="project" value="UniProtKB-KW"/>
</dbReference>
<keyword evidence="6" id="KW-0067">ATP-binding</keyword>
<dbReference type="GO" id="GO:0019674">
    <property type="term" value="P:NAD+ metabolic process"/>
    <property type="evidence" value="ECO:0007669"/>
    <property type="project" value="InterPro"/>
</dbReference>
<dbReference type="Gene3D" id="2.60.200.30">
    <property type="entry name" value="Probable inorganic polyphosphate/atp-NAD kinase, domain 2"/>
    <property type="match status" value="1"/>
</dbReference>
<keyword evidence="8" id="KW-1185">Reference proteome</keyword>
<protein>
    <recommendedName>
        <fullName evidence="6">NAD kinase</fullName>
        <ecNumber evidence="6">2.7.1.23</ecNumber>
    </recommendedName>
    <alternativeName>
        <fullName evidence="6">ATP-dependent NAD kinase</fullName>
    </alternativeName>
</protein>
<feature type="binding site" evidence="6">
    <location>
        <begin position="145"/>
        <end position="146"/>
    </location>
    <ligand>
        <name>NAD(+)</name>
        <dbReference type="ChEBI" id="CHEBI:57540"/>
    </ligand>
</feature>
<comment type="catalytic activity">
    <reaction evidence="5 6">
        <text>NAD(+) + ATP = ADP + NADP(+) + H(+)</text>
        <dbReference type="Rhea" id="RHEA:18629"/>
        <dbReference type="ChEBI" id="CHEBI:15378"/>
        <dbReference type="ChEBI" id="CHEBI:30616"/>
        <dbReference type="ChEBI" id="CHEBI:57540"/>
        <dbReference type="ChEBI" id="CHEBI:58349"/>
        <dbReference type="ChEBI" id="CHEBI:456216"/>
        <dbReference type="EC" id="2.7.1.23"/>
    </reaction>
</comment>
<comment type="cofactor">
    <cofactor evidence="6">
        <name>a divalent metal cation</name>
        <dbReference type="ChEBI" id="CHEBI:60240"/>
    </cofactor>
</comment>
<reference evidence="7" key="1">
    <citation type="submission" date="2019-12" db="EMBL/GenBank/DDBJ databases">
        <title>Actinomadura physcomitrii sp. nov., a novel actinomycete isolated from moss [Physcomitrium sphaericum (Ludw) Fuernr].</title>
        <authorList>
            <person name="Zhuang X."/>
        </authorList>
    </citation>
    <scope>NUCLEOTIDE SEQUENCE [LARGE SCALE GENOMIC DNA]</scope>
    <source>
        <strain evidence="7">LD22</strain>
    </source>
</reference>
<evidence type="ECO:0000313" key="8">
    <source>
        <dbReference type="Proteomes" id="UP000462055"/>
    </source>
</evidence>
<proteinExistence type="inferred from homology"/>
<keyword evidence="1 6" id="KW-0808">Transferase</keyword>
<feature type="binding site" evidence="6">
    <location>
        <position position="210"/>
    </location>
    <ligand>
        <name>NAD(+)</name>
        <dbReference type="ChEBI" id="CHEBI:57540"/>
    </ligand>
</feature>
<dbReference type="InterPro" id="IPR017437">
    <property type="entry name" value="ATP-NAD_kinase_PpnK-typ_C"/>
</dbReference>
<dbReference type="InterPro" id="IPR002504">
    <property type="entry name" value="NADK"/>
</dbReference>
<keyword evidence="6" id="KW-0547">Nucleotide-binding</keyword>
<gene>
    <name evidence="6" type="primary">nadK</name>
    <name evidence="7" type="ORF">F8568_027745</name>
</gene>
<evidence type="ECO:0000256" key="1">
    <source>
        <dbReference type="ARBA" id="ARBA00022679"/>
    </source>
</evidence>
<dbReference type="GO" id="GO:0046872">
    <property type="term" value="F:metal ion binding"/>
    <property type="evidence" value="ECO:0007669"/>
    <property type="project" value="UniProtKB-UniRule"/>
</dbReference>
<feature type="active site" description="Proton acceptor" evidence="6">
    <location>
        <position position="73"/>
    </location>
</feature>
<dbReference type="Gene3D" id="3.40.50.10330">
    <property type="entry name" value="Probable inorganic polyphosphate/atp-NAD kinase, domain 1"/>
    <property type="match status" value="1"/>
</dbReference>
<dbReference type="GO" id="GO:0006741">
    <property type="term" value="P:NADP+ biosynthetic process"/>
    <property type="evidence" value="ECO:0007669"/>
    <property type="project" value="UniProtKB-UniRule"/>
</dbReference>
<evidence type="ECO:0000256" key="4">
    <source>
        <dbReference type="ARBA" id="ARBA00023027"/>
    </source>
</evidence>
<evidence type="ECO:0000256" key="2">
    <source>
        <dbReference type="ARBA" id="ARBA00022777"/>
    </source>
</evidence>
<dbReference type="Proteomes" id="UP000462055">
    <property type="component" value="Unassembled WGS sequence"/>
</dbReference>
<keyword evidence="4 6" id="KW-0520">NAD</keyword>
<feature type="binding site" evidence="6">
    <location>
        <begin position="73"/>
        <end position="74"/>
    </location>
    <ligand>
        <name>NAD(+)</name>
        <dbReference type="ChEBI" id="CHEBI:57540"/>
    </ligand>
</feature>
<name>A0A6I4MMX7_9ACTN</name>
<dbReference type="GO" id="GO:0003951">
    <property type="term" value="F:NAD+ kinase activity"/>
    <property type="evidence" value="ECO:0007669"/>
    <property type="project" value="UniProtKB-UniRule"/>
</dbReference>
<keyword evidence="3 6" id="KW-0521">NADP</keyword>
<keyword evidence="6" id="KW-0963">Cytoplasm</keyword>
<dbReference type="InterPro" id="IPR016064">
    <property type="entry name" value="NAD/diacylglycerol_kinase_sf"/>
</dbReference>
<dbReference type="InterPro" id="IPR017438">
    <property type="entry name" value="ATP-NAD_kinase_N"/>
</dbReference>
<evidence type="ECO:0000256" key="6">
    <source>
        <dbReference type="HAMAP-Rule" id="MF_00361"/>
    </source>
</evidence>